<dbReference type="AlphaFoldDB" id="A0A8C6FF29"/>
<sequence>MVCKRKGAGVPACTPCKQPRCGGGACGGGGGGGGPAGGGPEQQPPPPLRAPRSPAAPGGAPAEAGGDAVRAGGAAPSAARQPQHECGDADCPEGPEPPCDCHREPPPDAPDINQLPPSILLKIFSNLSLDERCLSASLVCKYWRDLCLDFQFWKQLDLSSRQQVTDELLEKIASRSQNIIEINISDCRSMSDTGVCVLAFKCPGLLRYTAYRCKQLSDTSIIAVASHCPLLQKVHVGNQDKLTDEGLKQLGSKCRELKDIHFGQCYKISDEGMIVIAKGCLKLQRIYMQENKLLRNLSSLDLRHITELDNETVMEIVKRCKNLSSLNLCLNWVINDRCVEVIAKEGQNLKELYLVSCKITDYALIAIGRYSMTIETVDVGWCKEITDQGATLIAQSSKSLRYLGLMRCDKVNEVTVEQLVQQYPHITFSTVLQDCKRTLERAYQMGWTPGVSAASS</sequence>
<dbReference type="SMART" id="SM00256">
    <property type="entry name" value="FBOX"/>
    <property type="match status" value="1"/>
</dbReference>
<dbReference type="PANTHER" id="PTHR13382:SF72">
    <property type="entry name" value="F-BOX AND LEUCINE-RICH REPEAT PROTEIN 17"/>
    <property type="match status" value="1"/>
</dbReference>
<gene>
    <name evidence="4" type="primary">FBXL17</name>
</gene>
<feature type="compositionally biased region" description="Low complexity" evidence="2">
    <location>
        <begin position="50"/>
        <end position="81"/>
    </location>
</feature>
<dbReference type="InterPro" id="IPR006553">
    <property type="entry name" value="Leu-rich_rpt_Cys-con_subtyp"/>
</dbReference>
<dbReference type="GO" id="GO:0005737">
    <property type="term" value="C:cytoplasm"/>
    <property type="evidence" value="ECO:0007669"/>
    <property type="project" value="TreeGrafter"/>
</dbReference>
<dbReference type="GeneTree" id="ENSGT00940000156973"/>
<feature type="domain" description="F-box" evidence="3">
    <location>
        <begin position="109"/>
        <end position="156"/>
    </location>
</feature>
<dbReference type="PROSITE" id="PS50181">
    <property type="entry name" value="FBOX"/>
    <property type="match status" value="1"/>
</dbReference>
<dbReference type="Ensembl" id="ENSMMST00000001651.1">
    <property type="protein sequence ID" value="ENSMMSP00000001501.1"/>
    <property type="gene ID" value="ENSMMSG00000001183.1"/>
</dbReference>
<dbReference type="InterPro" id="IPR036047">
    <property type="entry name" value="F-box-like_dom_sf"/>
</dbReference>
<organism evidence="4 5">
    <name type="scientific">Moschus moschiferus</name>
    <name type="common">Siberian musk deer</name>
    <name type="synonym">Moschus sibiricus</name>
    <dbReference type="NCBI Taxonomy" id="68415"/>
    <lineage>
        <taxon>Eukaryota</taxon>
        <taxon>Metazoa</taxon>
        <taxon>Chordata</taxon>
        <taxon>Craniata</taxon>
        <taxon>Vertebrata</taxon>
        <taxon>Euteleostomi</taxon>
        <taxon>Mammalia</taxon>
        <taxon>Eutheria</taxon>
        <taxon>Laurasiatheria</taxon>
        <taxon>Artiodactyla</taxon>
        <taxon>Ruminantia</taxon>
        <taxon>Pecora</taxon>
        <taxon>Moschidae</taxon>
        <taxon>Moschus</taxon>
    </lineage>
</organism>
<evidence type="ECO:0000313" key="5">
    <source>
        <dbReference type="Proteomes" id="UP000694544"/>
    </source>
</evidence>
<keyword evidence="1" id="KW-0833">Ubl conjugation pathway</keyword>
<evidence type="ECO:0000313" key="4">
    <source>
        <dbReference type="Ensembl" id="ENSMMSP00000001501.1"/>
    </source>
</evidence>
<feature type="compositionally biased region" description="Gly residues" evidence="2">
    <location>
        <begin position="27"/>
        <end position="40"/>
    </location>
</feature>
<dbReference type="CDD" id="cd22092">
    <property type="entry name" value="F-box_FBXO13"/>
    <property type="match status" value="1"/>
</dbReference>
<dbReference type="SUPFAM" id="SSF81383">
    <property type="entry name" value="F-box domain"/>
    <property type="match status" value="1"/>
</dbReference>
<reference evidence="4" key="2">
    <citation type="submission" date="2025-09" db="UniProtKB">
        <authorList>
            <consortium name="Ensembl"/>
        </authorList>
    </citation>
    <scope>IDENTIFICATION</scope>
</reference>
<proteinExistence type="predicted"/>
<name>A0A8C6FF29_MOSMO</name>
<protein>
    <submittedName>
        <fullName evidence="4">F-box and leucine rich repeat protein 17</fullName>
    </submittedName>
</protein>
<dbReference type="InterPro" id="IPR001611">
    <property type="entry name" value="Leu-rich_rpt"/>
</dbReference>
<dbReference type="FunFam" id="3.80.10.10:FF:001658">
    <property type="entry name" value="LOC523504 protein"/>
    <property type="match status" value="1"/>
</dbReference>
<dbReference type="InterPro" id="IPR050648">
    <property type="entry name" value="F-box_LRR-repeat"/>
</dbReference>
<keyword evidence="5" id="KW-1185">Reference proteome</keyword>
<dbReference type="SMART" id="SM00367">
    <property type="entry name" value="LRR_CC"/>
    <property type="match status" value="9"/>
</dbReference>
<dbReference type="PANTHER" id="PTHR13382">
    <property type="entry name" value="MITOCHONDRIAL ATP SYNTHASE COUPLING FACTOR B"/>
    <property type="match status" value="1"/>
</dbReference>
<feature type="region of interest" description="Disordered" evidence="2">
    <location>
        <begin position="27"/>
        <end position="91"/>
    </location>
</feature>
<dbReference type="InterPro" id="IPR001810">
    <property type="entry name" value="F-box_dom"/>
</dbReference>
<dbReference type="InterPro" id="IPR032675">
    <property type="entry name" value="LRR_dom_sf"/>
</dbReference>
<feature type="region of interest" description="Disordered" evidence="2">
    <location>
        <begin position="1"/>
        <end position="20"/>
    </location>
</feature>
<dbReference type="Gene3D" id="3.80.10.10">
    <property type="entry name" value="Ribonuclease Inhibitor"/>
    <property type="match status" value="2"/>
</dbReference>
<dbReference type="Gene3D" id="1.20.1280.50">
    <property type="match status" value="1"/>
</dbReference>
<evidence type="ECO:0000259" key="3">
    <source>
        <dbReference type="PROSITE" id="PS50181"/>
    </source>
</evidence>
<evidence type="ECO:0000256" key="1">
    <source>
        <dbReference type="ARBA" id="ARBA00022786"/>
    </source>
</evidence>
<reference evidence="4" key="1">
    <citation type="submission" date="2025-08" db="UniProtKB">
        <authorList>
            <consortium name="Ensembl"/>
        </authorList>
    </citation>
    <scope>IDENTIFICATION</scope>
</reference>
<dbReference type="FunFam" id="1.20.1280.50:FF:000038">
    <property type="entry name" value="F-box/LRR-repeat protein 17 isoform X3"/>
    <property type="match status" value="1"/>
</dbReference>
<evidence type="ECO:0000256" key="2">
    <source>
        <dbReference type="SAM" id="MobiDB-lite"/>
    </source>
</evidence>
<accession>A0A8C6FF29</accession>
<dbReference type="SUPFAM" id="SSF52047">
    <property type="entry name" value="RNI-like"/>
    <property type="match status" value="1"/>
</dbReference>
<dbReference type="Pfam" id="PF12937">
    <property type="entry name" value="F-box-like"/>
    <property type="match status" value="1"/>
</dbReference>
<dbReference type="Proteomes" id="UP000694544">
    <property type="component" value="Unplaced"/>
</dbReference>
<dbReference type="Pfam" id="PF13516">
    <property type="entry name" value="LRR_6"/>
    <property type="match status" value="2"/>
</dbReference>
<dbReference type="FunFam" id="3.80.10.10:FF:000161">
    <property type="entry name" value="F-box/LRR-repeat protein 17 isoform X1"/>
    <property type="match status" value="1"/>
</dbReference>